<feature type="domain" description="XS" evidence="2">
    <location>
        <begin position="792"/>
        <end position="920"/>
    </location>
</feature>
<feature type="region of interest" description="Disordered" evidence="1">
    <location>
        <begin position="17"/>
        <end position="54"/>
    </location>
</feature>
<feature type="region of interest" description="Disordered" evidence="1">
    <location>
        <begin position="283"/>
        <end position="306"/>
    </location>
</feature>
<feature type="compositionally biased region" description="Basic and acidic residues" evidence="1">
    <location>
        <begin position="293"/>
        <end position="306"/>
    </location>
</feature>
<dbReference type="Proteomes" id="UP000593562">
    <property type="component" value="Unassembled WGS sequence"/>
</dbReference>
<evidence type="ECO:0000259" key="2">
    <source>
        <dbReference type="Pfam" id="PF03468"/>
    </source>
</evidence>
<dbReference type="InParanoid" id="A0A7J7C663"/>
<reference evidence="3 4" key="1">
    <citation type="journal article" date="2020" name="Nat. Commun.">
        <title>Genome of Tripterygium wilfordii and identification of cytochrome P450 involved in triptolide biosynthesis.</title>
        <authorList>
            <person name="Tu L."/>
            <person name="Su P."/>
            <person name="Zhang Z."/>
            <person name="Gao L."/>
            <person name="Wang J."/>
            <person name="Hu T."/>
            <person name="Zhou J."/>
            <person name="Zhang Y."/>
            <person name="Zhao Y."/>
            <person name="Liu Y."/>
            <person name="Song Y."/>
            <person name="Tong Y."/>
            <person name="Lu Y."/>
            <person name="Yang J."/>
            <person name="Xu C."/>
            <person name="Jia M."/>
            <person name="Peters R.J."/>
            <person name="Huang L."/>
            <person name="Gao W."/>
        </authorList>
    </citation>
    <scope>NUCLEOTIDE SEQUENCE [LARGE SCALE GENOMIC DNA]</scope>
    <source>
        <strain evidence="4">cv. XIE 37</strain>
        <tissue evidence="3">Leaf</tissue>
    </source>
</reference>
<dbReference type="InterPro" id="IPR005380">
    <property type="entry name" value="XS_domain"/>
</dbReference>
<gene>
    <name evidence="3" type="ORF">HS088_TW21G01590</name>
</gene>
<dbReference type="PANTHER" id="PTHR46619">
    <property type="entry name" value="RNA RECOGNITION MOTIF XS DOMAIN PROTEIN-RELATED"/>
    <property type="match status" value="1"/>
</dbReference>
<feature type="compositionally biased region" description="Basic residues" evidence="1">
    <location>
        <begin position="34"/>
        <end position="45"/>
    </location>
</feature>
<proteinExistence type="predicted"/>
<evidence type="ECO:0000313" key="3">
    <source>
        <dbReference type="EMBL" id="KAF5729425.1"/>
    </source>
</evidence>
<feature type="compositionally biased region" description="Basic and acidic residues" evidence="1">
    <location>
        <begin position="67"/>
        <end position="81"/>
    </location>
</feature>
<feature type="region of interest" description="Disordered" evidence="1">
    <location>
        <begin position="67"/>
        <end position="92"/>
    </location>
</feature>
<accession>A0A7J7C663</accession>
<name>A0A7J7C663_TRIWF</name>
<dbReference type="GO" id="GO:0031047">
    <property type="term" value="P:regulatory ncRNA-mediated gene silencing"/>
    <property type="evidence" value="ECO:0007669"/>
    <property type="project" value="InterPro"/>
</dbReference>
<feature type="region of interest" description="Disordered" evidence="1">
    <location>
        <begin position="395"/>
        <end position="414"/>
    </location>
</feature>
<protein>
    <recommendedName>
        <fullName evidence="2">XS domain-containing protein</fullName>
    </recommendedName>
</protein>
<sequence length="951" mass="110153">MQSRRYDEYTRFSPASKARNYRRYEMDQDSYLMSRRHRSPPRSRRSLSPYKTDGARRVFPEISERRDYGWHSGHGRTEEVRSGSPTHLQDSRKRAHFDEGVVHGVHNYIGDMGFNDGKNSRLKHAYEYDHVSRTSKEKDYGENIITGVEAHGVLRQKSIAIEDPIERGSYRLPNYSETDGHLKLSSRRIDTGRFDREQLRYQEPLPTDNLVTMQSYEGEKSGFPLRDIPYGMRPESHSKDFVSTTHSKDFVGTSSGISRSEILGSYQDGRHLHASDEYTRVSGTLTKPMGFPVHDRRPHVGHETDPEAVRRNTTSYSHGAYSPNRVEQGYLCPKSQGPGEDDRGYLYDKVYNVMRPRTQLAHDHSQMEYDQLELSRQTVMLGDRVDSTEDPFENLHNSSTRDHPTLPNLTNSNNVNCSGPSYALNQGWESRDSEHPEFDMRAERDYKLPRLGVPENHTLQNSSLDYGFGRDFSLKSQNEEPRSHSIYDLEIDRISVRRHRVEEQDCAMHETSDKMLHRRHSLDEDIMRHDPRAIMSRRWNIPEEFEDLCDSDEEWIDEDMSDLHSYRNRTLVHPEYRETDRVYDGPDHPRDFTSDGWLPSQDSWANANRHPVRHYKSSGKHVKNHSRSGSLRWYNSHHAVRSGIREQHKVWKRNDEVEHPYNADTPENFGGHAKFESSEDTEEFKKLVHEAFFKYYKRLNVNLAVRRRYKEQGKAGSLYCIVCGRSLSKEFMDTKRLVTHAFMSHKVGLRAQHLGLQRAICVLMGWNIVPPQDTVTWVPEVLSASDAWAQKEDLILWPPVVIIHNISMSNNNPERQKVLPIEQVETFLRGQGFVGVKMKMCLGKPADQSVMIVKFLGTFSGLGSAERIHKYFADKNHGRVEFERKTSRNKSSSSWDAGMQGNKVEEHLLYGYMGIADDLDTLDFNTKNRVAIKSKKEILDFANSPVEPAGR</sequence>
<dbReference type="AlphaFoldDB" id="A0A7J7C663"/>
<dbReference type="InterPro" id="IPR038588">
    <property type="entry name" value="XS_domain_sf"/>
</dbReference>
<evidence type="ECO:0000256" key="1">
    <source>
        <dbReference type="SAM" id="MobiDB-lite"/>
    </source>
</evidence>
<evidence type="ECO:0000313" key="4">
    <source>
        <dbReference type="Proteomes" id="UP000593562"/>
    </source>
</evidence>
<keyword evidence="4" id="KW-1185">Reference proteome</keyword>
<dbReference type="Gene3D" id="3.30.70.2890">
    <property type="entry name" value="XS domain"/>
    <property type="match status" value="1"/>
</dbReference>
<comment type="caution">
    <text evidence="3">The sequence shown here is derived from an EMBL/GenBank/DDBJ whole genome shotgun (WGS) entry which is preliminary data.</text>
</comment>
<dbReference type="OrthoDB" id="777694at2759"/>
<dbReference type="Pfam" id="PF03468">
    <property type="entry name" value="XS"/>
    <property type="match status" value="1"/>
</dbReference>
<dbReference type="PANTHER" id="PTHR46619:SF4">
    <property type="entry name" value="XS DOMAIN-CONTAINING PROTEIN-RELATED"/>
    <property type="match status" value="1"/>
</dbReference>
<organism evidence="3 4">
    <name type="scientific">Tripterygium wilfordii</name>
    <name type="common">Thunder God vine</name>
    <dbReference type="NCBI Taxonomy" id="458696"/>
    <lineage>
        <taxon>Eukaryota</taxon>
        <taxon>Viridiplantae</taxon>
        <taxon>Streptophyta</taxon>
        <taxon>Embryophyta</taxon>
        <taxon>Tracheophyta</taxon>
        <taxon>Spermatophyta</taxon>
        <taxon>Magnoliopsida</taxon>
        <taxon>eudicotyledons</taxon>
        <taxon>Gunneridae</taxon>
        <taxon>Pentapetalae</taxon>
        <taxon>rosids</taxon>
        <taxon>fabids</taxon>
        <taxon>Celastrales</taxon>
        <taxon>Celastraceae</taxon>
        <taxon>Tripterygium</taxon>
    </lineage>
</organism>
<dbReference type="EMBL" id="JAAARO010000021">
    <property type="protein sequence ID" value="KAF5729425.1"/>
    <property type="molecule type" value="Genomic_DNA"/>
</dbReference>